<accession>A0A0M3IUK5</accession>
<dbReference type="AlphaFoldDB" id="A0A0M3IUK5"/>
<sequence>MLRRSSRKRNEMDYNTIENNYVDISSNDDSTRKRSKKPSTHSEHRIANELTNNFSDTFVRLEDAKERLFNVMLPGESEQTATVRLVSEFCPKDVFNCRVSRLKFSFSVVEVYCKLL</sequence>
<dbReference type="Proteomes" id="UP000036681">
    <property type="component" value="Unplaced"/>
</dbReference>
<evidence type="ECO:0000256" key="1">
    <source>
        <dbReference type="SAM" id="MobiDB-lite"/>
    </source>
</evidence>
<dbReference type="WBParaSite" id="ALUE_0002243301-mRNA-1">
    <property type="protein sequence ID" value="ALUE_0002243301-mRNA-1"/>
    <property type="gene ID" value="ALUE_0002243301"/>
</dbReference>
<proteinExistence type="predicted"/>
<organism evidence="2 3">
    <name type="scientific">Ascaris lumbricoides</name>
    <name type="common">Giant roundworm</name>
    <dbReference type="NCBI Taxonomy" id="6252"/>
    <lineage>
        <taxon>Eukaryota</taxon>
        <taxon>Metazoa</taxon>
        <taxon>Ecdysozoa</taxon>
        <taxon>Nematoda</taxon>
        <taxon>Chromadorea</taxon>
        <taxon>Rhabditida</taxon>
        <taxon>Spirurina</taxon>
        <taxon>Ascaridomorpha</taxon>
        <taxon>Ascaridoidea</taxon>
        <taxon>Ascarididae</taxon>
        <taxon>Ascaris</taxon>
    </lineage>
</organism>
<evidence type="ECO:0000313" key="2">
    <source>
        <dbReference type="Proteomes" id="UP000036681"/>
    </source>
</evidence>
<keyword evidence="2" id="KW-1185">Reference proteome</keyword>
<name>A0A0M3IUK5_ASCLU</name>
<reference evidence="3" key="1">
    <citation type="submission" date="2017-02" db="UniProtKB">
        <authorList>
            <consortium name="WormBaseParasite"/>
        </authorList>
    </citation>
    <scope>IDENTIFICATION</scope>
</reference>
<protein>
    <submittedName>
        <fullName evidence="3">SHSP domain-containing protein</fullName>
    </submittedName>
</protein>
<evidence type="ECO:0000313" key="3">
    <source>
        <dbReference type="WBParaSite" id="ALUE_0002243301-mRNA-1"/>
    </source>
</evidence>
<feature type="region of interest" description="Disordered" evidence="1">
    <location>
        <begin position="25"/>
        <end position="46"/>
    </location>
</feature>